<comment type="caution">
    <text evidence="5">The sequence shown here is derived from an EMBL/GenBank/DDBJ whole genome shotgun (WGS) entry which is preliminary data.</text>
</comment>
<name>A0A7Z6ZS74_9GAMM</name>
<dbReference type="PANTHER" id="PTHR43140">
    <property type="entry name" value="TYPE-1 RESTRICTION ENZYME ECOKI SPECIFICITY PROTEIN"/>
    <property type="match status" value="1"/>
</dbReference>
<protein>
    <recommendedName>
        <fullName evidence="4">Type I restriction modification DNA specificity domain-containing protein</fullName>
    </recommendedName>
</protein>
<evidence type="ECO:0000256" key="1">
    <source>
        <dbReference type="ARBA" id="ARBA00010923"/>
    </source>
</evidence>
<dbReference type="SUPFAM" id="SSF116734">
    <property type="entry name" value="DNA methylase specificity domain"/>
    <property type="match status" value="2"/>
</dbReference>
<keyword evidence="6" id="KW-1185">Reference proteome</keyword>
<dbReference type="CDD" id="cd17254">
    <property type="entry name" value="RMtype1_S_FclI-TRD1-CR1_like"/>
    <property type="match status" value="1"/>
</dbReference>
<keyword evidence="3" id="KW-0238">DNA-binding</keyword>
<dbReference type="InterPro" id="IPR051212">
    <property type="entry name" value="Type-I_RE_S_subunit"/>
</dbReference>
<evidence type="ECO:0000313" key="5">
    <source>
        <dbReference type="EMBL" id="RUO39427.1"/>
    </source>
</evidence>
<dbReference type="InterPro" id="IPR044946">
    <property type="entry name" value="Restrct_endonuc_typeI_TRD_sf"/>
</dbReference>
<dbReference type="PANTHER" id="PTHR43140:SF1">
    <property type="entry name" value="TYPE I RESTRICTION ENZYME ECOKI SPECIFICITY SUBUNIT"/>
    <property type="match status" value="1"/>
</dbReference>
<proteinExistence type="inferred from homology"/>
<dbReference type="Pfam" id="PF01420">
    <property type="entry name" value="Methylase_S"/>
    <property type="match status" value="2"/>
</dbReference>
<organism evidence="5 6">
    <name type="scientific">Pseudidiomarina aestuarii</name>
    <dbReference type="NCBI Taxonomy" id="624146"/>
    <lineage>
        <taxon>Bacteria</taxon>
        <taxon>Pseudomonadati</taxon>
        <taxon>Pseudomonadota</taxon>
        <taxon>Gammaproteobacteria</taxon>
        <taxon>Alteromonadales</taxon>
        <taxon>Idiomarinaceae</taxon>
        <taxon>Pseudidiomarina</taxon>
    </lineage>
</organism>
<feature type="domain" description="Type I restriction modification DNA specificity" evidence="4">
    <location>
        <begin position="184"/>
        <end position="354"/>
    </location>
</feature>
<evidence type="ECO:0000313" key="6">
    <source>
        <dbReference type="Proteomes" id="UP000287766"/>
    </source>
</evidence>
<evidence type="ECO:0000259" key="4">
    <source>
        <dbReference type="Pfam" id="PF01420"/>
    </source>
</evidence>
<dbReference type="GO" id="GO:0009307">
    <property type="term" value="P:DNA restriction-modification system"/>
    <property type="evidence" value="ECO:0007669"/>
    <property type="project" value="UniProtKB-KW"/>
</dbReference>
<dbReference type="Proteomes" id="UP000287766">
    <property type="component" value="Unassembled WGS sequence"/>
</dbReference>
<feature type="domain" description="Type I restriction modification DNA specificity" evidence="4">
    <location>
        <begin position="9"/>
        <end position="155"/>
    </location>
</feature>
<reference evidence="6" key="1">
    <citation type="journal article" date="2018" name="Front. Microbiol.">
        <title>Genome-Based Analysis Reveals the Taxonomy and Diversity of the Family Idiomarinaceae.</title>
        <authorList>
            <person name="Liu Y."/>
            <person name="Lai Q."/>
            <person name="Shao Z."/>
        </authorList>
    </citation>
    <scope>NUCLEOTIDE SEQUENCE [LARGE SCALE GENOMIC DNA]</scope>
    <source>
        <strain evidence="6">KYW314</strain>
    </source>
</reference>
<dbReference type="EMBL" id="PIPR01000002">
    <property type="protein sequence ID" value="RUO39427.1"/>
    <property type="molecule type" value="Genomic_DNA"/>
</dbReference>
<dbReference type="AlphaFoldDB" id="A0A7Z6ZS74"/>
<dbReference type="InterPro" id="IPR000055">
    <property type="entry name" value="Restrct_endonuc_typeI_TRD"/>
</dbReference>
<sequence>MEQVLYSLPDDWEYKKLKALIKMHYGKALKACDRVEGEVPVFGSNGVVGSHNECLWSEPTVVIGRKGSVGEANFSLTPSWTIDTAYYVEIIDHDVLDLKYFFYFADRFDASSISQKGVKPGINRNDYLDLNLPLPPFSEQKRIVEKLDALFTRIDTAIEHLQENLVTSKSLLASALFEKFHQEVNSTPIKEIFNVYNGRAYKKSELLDSGKYKVIRIQNLKGGENYYYSDLELDESKYCESGDLLFSWSGTPGTSFGAFIWNDEKAIYHYHIWKMEPKVEIAPRYAYWVLKDITEEAIANARGVAGMLHITKGTMESFIVSLPSYQAQQKVAKELDELALKSEQLQTEISSKIESLKHLKASILDSAFKGEL</sequence>
<evidence type="ECO:0000256" key="2">
    <source>
        <dbReference type="ARBA" id="ARBA00022747"/>
    </source>
</evidence>
<accession>A0A7Z6ZS74</accession>
<dbReference type="RefSeq" id="WP_169931103.1">
    <property type="nucleotide sequence ID" value="NZ_PIPR01000002.1"/>
</dbReference>
<dbReference type="Gene3D" id="3.90.220.20">
    <property type="entry name" value="DNA methylase specificity domains"/>
    <property type="match status" value="2"/>
</dbReference>
<dbReference type="GO" id="GO:0003677">
    <property type="term" value="F:DNA binding"/>
    <property type="evidence" value="ECO:0007669"/>
    <property type="project" value="UniProtKB-KW"/>
</dbReference>
<gene>
    <name evidence="5" type="ORF">CWE22_08990</name>
</gene>
<evidence type="ECO:0000256" key="3">
    <source>
        <dbReference type="ARBA" id="ARBA00023125"/>
    </source>
</evidence>
<comment type="similarity">
    <text evidence="1">Belongs to the type-I restriction system S methylase family.</text>
</comment>
<dbReference type="CDD" id="cd17267">
    <property type="entry name" value="RMtype1_S_EcoAO83I-TRD1-CR1_like"/>
    <property type="match status" value="1"/>
</dbReference>
<keyword evidence="2" id="KW-0680">Restriction system</keyword>